<dbReference type="Proteomes" id="UP001180489">
    <property type="component" value="Unassembled WGS sequence"/>
</dbReference>
<comment type="caution">
    <text evidence="1">The sequence shown here is derived from an EMBL/GenBank/DDBJ whole genome shotgun (WGS) entry which is preliminary data.</text>
</comment>
<keyword evidence="2" id="KW-1185">Reference proteome</keyword>
<dbReference type="RefSeq" id="WP_276319326.1">
    <property type="nucleotide sequence ID" value="NZ_JAVRFF010000017.1"/>
</dbReference>
<accession>A0ABU2UK92</accession>
<evidence type="ECO:0008006" key="3">
    <source>
        <dbReference type="Google" id="ProtNLM"/>
    </source>
</evidence>
<organism evidence="1 2">
    <name type="scientific">Streptomyces hintoniae</name>
    <dbReference type="NCBI Taxonomy" id="3075521"/>
    <lineage>
        <taxon>Bacteria</taxon>
        <taxon>Bacillati</taxon>
        <taxon>Actinomycetota</taxon>
        <taxon>Actinomycetes</taxon>
        <taxon>Kitasatosporales</taxon>
        <taxon>Streptomycetaceae</taxon>
        <taxon>Streptomyces</taxon>
    </lineage>
</organism>
<dbReference type="EMBL" id="JAVRFF010000017">
    <property type="protein sequence ID" value="MDT0473689.1"/>
    <property type="molecule type" value="Genomic_DNA"/>
</dbReference>
<evidence type="ECO:0000313" key="1">
    <source>
        <dbReference type="EMBL" id="MDT0473689.1"/>
    </source>
</evidence>
<reference evidence="1" key="1">
    <citation type="submission" date="2024-05" db="EMBL/GenBank/DDBJ databases">
        <title>30 novel species of actinomycetes from the DSMZ collection.</title>
        <authorList>
            <person name="Nouioui I."/>
        </authorList>
    </citation>
    <scope>NUCLEOTIDE SEQUENCE</scope>
    <source>
        <strain evidence="1">DSM 41014</strain>
    </source>
</reference>
<gene>
    <name evidence="1" type="ORF">RM863_16290</name>
</gene>
<protein>
    <recommendedName>
        <fullName evidence="3">FxLD family lantipeptide</fullName>
    </recommendedName>
</protein>
<proteinExistence type="predicted"/>
<name>A0ABU2UK92_9ACTN</name>
<evidence type="ECO:0000313" key="2">
    <source>
        <dbReference type="Proteomes" id="UP001180489"/>
    </source>
</evidence>
<sequence length="40" mass="4050">METEFEALQLLPAEDQDTAALCTVTCGESCSPGGTCAVTG</sequence>